<sequence>MEITCFLLFRIHQEDTIHRDLHSGNILYSQVDQRFFISDLGFCGPANKSSNSIYGNLPYIAPEIIAGKNTTTASLIWKILSGQPPFIKYEHDYDLAMNTV</sequence>
<dbReference type="PROSITE" id="PS50011">
    <property type="entry name" value="PROTEIN_KINASE_DOM"/>
    <property type="match status" value="1"/>
</dbReference>
<dbReference type="AlphaFoldDB" id="A0A397S1Y7"/>
<dbReference type="Proteomes" id="UP000265703">
    <property type="component" value="Unassembled WGS sequence"/>
</dbReference>
<comment type="caution">
    <text evidence="2">The sequence shown here is derived from an EMBL/GenBank/DDBJ whole genome shotgun (WGS) entry which is preliminary data.</text>
</comment>
<dbReference type="GO" id="GO:0004672">
    <property type="term" value="F:protein kinase activity"/>
    <property type="evidence" value="ECO:0007669"/>
    <property type="project" value="InterPro"/>
</dbReference>
<dbReference type="OrthoDB" id="2388562at2759"/>
<feature type="domain" description="Protein kinase" evidence="1">
    <location>
        <begin position="1"/>
        <end position="100"/>
    </location>
</feature>
<name>A0A397S1Y7_9GLOM</name>
<keyword evidence="2" id="KW-0418">Kinase</keyword>
<organism evidence="2 3">
    <name type="scientific">Glomus cerebriforme</name>
    <dbReference type="NCBI Taxonomy" id="658196"/>
    <lineage>
        <taxon>Eukaryota</taxon>
        <taxon>Fungi</taxon>
        <taxon>Fungi incertae sedis</taxon>
        <taxon>Mucoromycota</taxon>
        <taxon>Glomeromycotina</taxon>
        <taxon>Glomeromycetes</taxon>
        <taxon>Glomerales</taxon>
        <taxon>Glomeraceae</taxon>
        <taxon>Glomus</taxon>
    </lineage>
</organism>
<keyword evidence="2" id="KW-0808">Transferase</keyword>
<accession>A0A397S1Y7</accession>
<dbReference type="InterPro" id="IPR000719">
    <property type="entry name" value="Prot_kinase_dom"/>
</dbReference>
<protein>
    <submittedName>
        <fullName evidence="2">Kinase-like domain-containing protein</fullName>
    </submittedName>
</protein>
<dbReference type="SUPFAM" id="SSF56112">
    <property type="entry name" value="Protein kinase-like (PK-like)"/>
    <property type="match status" value="1"/>
</dbReference>
<evidence type="ECO:0000313" key="3">
    <source>
        <dbReference type="Proteomes" id="UP000265703"/>
    </source>
</evidence>
<keyword evidence="3" id="KW-1185">Reference proteome</keyword>
<evidence type="ECO:0000313" key="2">
    <source>
        <dbReference type="EMBL" id="RIA78719.1"/>
    </source>
</evidence>
<gene>
    <name evidence="2" type="ORF">C1645_842513</name>
</gene>
<proteinExistence type="predicted"/>
<dbReference type="GO" id="GO:0005524">
    <property type="term" value="F:ATP binding"/>
    <property type="evidence" value="ECO:0007669"/>
    <property type="project" value="InterPro"/>
</dbReference>
<reference evidence="2 3" key="1">
    <citation type="submission" date="2018-06" db="EMBL/GenBank/DDBJ databases">
        <title>Comparative genomics reveals the genomic features of Rhizophagus irregularis, R. cerebriforme, R. diaphanum and Gigaspora rosea, and their symbiotic lifestyle signature.</title>
        <authorList>
            <person name="Morin E."/>
            <person name="San Clemente H."/>
            <person name="Chen E.C.H."/>
            <person name="De La Providencia I."/>
            <person name="Hainaut M."/>
            <person name="Kuo A."/>
            <person name="Kohler A."/>
            <person name="Murat C."/>
            <person name="Tang N."/>
            <person name="Roy S."/>
            <person name="Loubradou J."/>
            <person name="Henrissat B."/>
            <person name="Grigoriev I.V."/>
            <person name="Corradi N."/>
            <person name="Roux C."/>
            <person name="Martin F.M."/>
        </authorList>
    </citation>
    <scope>NUCLEOTIDE SEQUENCE [LARGE SCALE GENOMIC DNA]</scope>
    <source>
        <strain evidence="2 3">DAOM 227022</strain>
    </source>
</reference>
<dbReference type="STRING" id="658196.A0A397S1Y7"/>
<dbReference type="EMBL" id="QKYT01002249">
    <property type="protein sequence ID" value="RIA78719.1"/>
    <property type="molecule type" value="Genomic_DNA"/>
</dbReference>
<evidence type="ECO:0000259" key="1">
    <source>
        <dbReference type="PROSITE" id="PS50011"/>
    </source>
</evidence>
<dbReference type="InterPro" id="IPR011009">
    <property type="entry name" value="Kinase-like_dom_sf"/>
</dbReference>
<dbReference type="Gene3D" id="1.10.510.10">
    <property type="entry name" value="Transferase(Phosphotransferase) domain 1"/>
    <property type="match status" value="1"/>
</dbReference>
<dbReference type="Pfam" id="PF00069">
    <property type="entry name" value="Pkinase"/>
    <property type="match status" value="1"/>
</dbReference>